<dbReference type="PATRIC" id="fig|1348334.3.peg.4654"/>
<dbReference type="InterPro" id="IPR023214">
    <property type="entry name" value="HAD_sf"/>
</dbReference>
<accession>U7QDW7</accession>
<sequence length="234" mass="26482">MLRNSTEEYLNTLQPQVLGALLLLGLDVLKPWNWLPGSLKGEVSRDWLRVIIATLLFPWTLLFWPERAKKLAQAYKNSQLIEMLAQKPKARVFIVTLGFNRIVNPIIQHLPLEVSGAIACRFWQGGVDRVQAKYQLVVNVLGQEEVAQAIAITDSTNDNPLLAAVAKPCLLTWPLAQYIPALSSAYIPFFYLERIKRPGERYFLRVILGDDWLVLILATSWLSHQPGLHAGMML</sequence>
<name>U7QDW7_9CYAN</name>
<comment type="caution">
    <text evidence="1">The sequence shown here is derived from an EMBL/GenBank/DDBJ whole genome shotgun (WGS) entry which is preliminary data.</text>
</comment>
<evidence type="ECO:0000313" key="2">
    <source>
        <dbReference type="Proteomes" id="UP000017127"/>
    </source>
</evidence>
<reference evidence="1 2" key="1">
    <citation type="journal article" date="2013" name="Front. Microbiol.">
        <title>Comparative genomic analyses of the cyanobacterium, Lyngbya aestuarii BL J, a powerful hydrogen producer.</title>
        <authorList>
            <person name="Kothari A."/>
            <person name="Vaughn M."/>
            <person name="Garcia-Pichel F."/>
        </authorList>
    </citation>
    <scope>NUCLEOTIDE SEQUENCE [LARGE SCALE GENOMIC DNA]</scope>
    <source>
        <strain evidence="1 2">BL J</strain>
    </source>
</reference>
<protein>
    <submittedName>
        <fullName evidence="1">Uncharacterized protein</fullName>
    </submittedName>
</protein>
<dbReference type="OrthoDB" id="465874at2"/>
<dbReference type="AlphaFoldDB" id="U7QDW7"/>
<evidence type="ECO:0000313" key="1">
    <source>
        <dbReference type="EMBL" id="ERT05225.1"/>
    </source>
</evidence>
<dbReference type="RefSeq" id="WP_023068558.1">
    <property type="nucleotide sequence ID" value="NZ_AUZM01000064.1"/>
</dbReference>
<proteinExistence type="predicted"/>
<dbReference type="EMBL" id="AUZM01000064">
    <property type="protein sequence ID" value="ERT05225.1"/>
    <property type="molecule type" value="Genomic_DNA"/>
</dbReference>
<keyword evidence="2" id="KW-1185">Reference proteome</keyword>
<gene>
    <name evidence="1" type="ORF">M595_4826</name>
</gene>
<dbReference type="Gene3D" id="3.40.50.1000">
    <property type="entry name" value="HAD superfamily/HAD-like"/>
    <property type="match status" value="1"/>
</dbReference>
<dbReference type="Proteomes" id="UP000017127">
    <property type="component" value="Unassembled WGS sequence"/>
</dbReference>
<organism evidence="1 2">
    <name type="scientific">Lyngbya aestuarii BL J</name>
    <dbReference type="NCBI Taxonomy" id="1348334"/>
    <lineage>
        <taxon>Bacteria</taxon>
        <taxon>Bacillati</taxon>
        <taxon>Cyanobacteriota</taxon>
        <taxon>Cyanophyceae</taxon>
        <taxon>Oscillatoriophycideae</taxon>
        <taxon>Oscillatoriales</taxon>
        <taxon>Microcoleaceae</taxon>
        <taxon>Lyngbya</taxon>
    </lineage>
</organism>